<organism evidence="1 2">
    <name type="scientific">Merismopedia glauca CCAP 1448/3</name>
    <dbReference type="NCBI Taxonomy" id="1296344"/>
    <lineage>
        <taxon>Bacteria</taxon>
        <taxon>Bacillati</taxon>
        <taxon>Cyanobacteriota</taxon>
        <taxon>Cyanophyceae</taxon>
        <taxon>Synechococcales</taxon>
        <taxon>Merismopediaceae</taxon>
        <taxon>Merismopedia</taxon>
    </lineage>
</organism>
<gene>
    <name evidence="1" type="ORF">C7B64_11615</name>
</gene>
<dbReference type="Proteomes" id="UP000238762">
    <property type="component" value="Unassembled WGS sequence"/>
</dbReference>
<dbReference type="Pfam" id="PF01724">
    <property type="entry name" value="DUF29"/>
    <property type="match status" value="1"/>
</dbReference>
<dbReference type="AlphaFoldDB" id="A0A2T1C3U5"/>
<accession>A0A2T1C3U5</accession>
<dbReference type="Gene3D" id="1.20.1220.20">
    <property type="entry name" value="Uncharcterised protein PF01724"/>
    <property type="match status" value="1"/>
</dbReference>
<protein>
    <submittedName>
        <fullName evidence="1">DUF29 domain-containing protein</fullName>
    </submittedName>
</protein>
<reference evidence="1 2" key="1">
    <citation type="submission" date="2018-02" db="EMBL/GenBank/DDBJ databases">
        <authorList>
            <person name="Cohen D.B."/>
            <person name="Kent A.D."/>
        </authorList>
    </citation>
    <scope>NUCLEOTIDE SEQUENCE [LARGE SCALE GENOMIC DNA]</scope>
    <source>
        <strain evidence="1 2">CCAP 1448/3</strain>
    </source>
</reference>
<dbReference type="PANTHER" id="PTHR34235">
    <property type="entry name" value="SLR1203 PROTEIN-RELATED"/>
    <property type="match status" value="1"/>
</dbReference>
<proteinExistence type="predicted"/>
<evidence type="ECO:0000313" key="2">
    <source>
        <dbReference type="Proteomes" id="UP000238762"/>
    </source>
</evidence>
<name>A0A2T1C3U5_9CYAN</name>
<dbReference type="RefSeq" id="WP_106288819.1">
    <property type="nucleotide sequence ID" value="NZ_CAWNTC010000039.1"/>
</dbReference>
<dbReference type="OrthoDB" id="5769308at2"/>
<evidence type="ECO:0000313" key="1">
    <source>
        <dbReference type="EMBL" id="PSB02793.1"/>
    </source>
</evidence>
<reference evidence="1 2" key="2">
    <citation type="submission" date="2018-03" db="EMBL/GenBank/DDBJ databases">
        <title>The ancient ancestry and fast evolution of plastids.</title>
        <authorList>
            <person name="Moore K.R."/>
            <person name="Magnabosco C."/>
            <person name="Momper L."/>
            <person name="Gold D.A."/>
            <person name="Bosak T."/>
            <person name="Fournier G.P."/>
        </authorList>
    </citation>
    <scope>NUCLEOTIDE SEQUENCE [LARGE SCALE GENOMIC DNA]</scope>
    <source>
        <strain evidence="1 2">CCAP 1448/3</strain>
    </source>
</reference>
<dbReference type="PANTHER" id="PTHR34235:SF4">
    <property type="entry name" value="SLR0291 PROTEIN"/>
    <property type="match status" value="1"/>
</dbReference>
<dbReference type="EMBL" id="PVWJ01000049">
    <property type="protein sequence ID" value="PSB02793.1"/>
    <property type="molecule type" value="Genomic_DNA"/>
</dbReference>
<comment type="caution">
    <text evidence="1">The sequence shown here is derived from an EMBL/GenBank/DDBJ whole genome shotgun (WGS) entry which is preliminary data.</text>
</comment>
<dbReference type="InterPro" id="IPR002636">
    <property type="entry name" value="DUF29"/>
</dbReference>
<keyword evidence="2" id="KW-1185">Reference proteome</keyword>
<sequence length="165" mass="19525">MQTDQTEHTPPSNRQSLYEIDFYAWLQQQARLLKDGQWTELDLPNLIEEIESLAKQQRAELRNRLRVLIGHLLKWEYQSERRSRSWLATIRIQRRDTQELLSENPSLKPYLQEAIQKIYDSGRDLAVGETNLPLKTFPENCPYSWEEILSYSFFPGAPAVEELME</sequence>